<dbReference type="Proteomes" id="UP001501410">
    <property type="component" value="Unassembled WGS sequence"/>
</dbReference>
<dbReference type="SUPFAM" id="SSF53756">
    <property type="entry name" value="UDP-Glycosyltransferase/glycogen phosphorylase"/>
    <property type="match status" value="1"/>
</dbReference>
<name>A0ABP8MYN5_9BACT</name>
<proteinExistence type="predicted"/>
<dbReference type="PANTHER" id="PTHR45947:SF3">
    <property type="entry name" value="SULFOQUINOVOSYL TRANSFERASE SQD2"/>
    <property type="match status" value="1"/>
</dbReference>
<evidence type="ECO:0000313" key="2">
    <source>
        <dbReference type="EMBL" id="GAA4456625.1"/>
    </source>
</evidence>
<dbReference type="CDD" id="cd03801">
    <property type="entry name" value="GT4_PimA-like"/>
    <property type="match status" value="1"/>
</dbReference>
<accession>A0ABP8MYN5</accession>
<sequence length="348" mass="39405">MAKRILFLTARLQPYLCSGINALMAAADVEILVYTQRCPENELLRFNTGPLRIFTYDYEPETFFWKEIRSFKPDLVFCAGWMYRIYLSWCRTLKADGAHTVCAMDTQWKGSFRQRIHLLIAPFTIPSSFTHAWVPGSRQYSYAQRLGFRKEQIMEGLYATDTRLFSATWPVSANRQATAFPKRLLYAGRLEPHKLQGLVKAFRDIADTERRGWILTIAGNGSMSDDPLLRAGNIRLLSHKSQPELAQLASEGGVFCLCSSDEPWGMVIQEFAAAGMPLLVSHQCGASDLFLKGNGWICDGRDTADIRKQLKQIFAVSDKELFRMAAESRKIAMHPDPEDWAAVLCALV</sequence>
<feature type="domain" description="Glycosyl transferase family 1" evidence="1">
    <location>
        <begin position="181"/>
        <end position="317"/>
    </location>
</feature>
<comment type="caution">
    <text evidence="2">The sequence shown here is derived from an EMBL/GenBank/DDBJ whole genome shotgun (WGS) entry which is preliminary data.</text>
</comment>
<dbReference type="Gene3D" id="3.40.50.2000">
    <property type="entry name" value="Glycogen Phosphorylase B"/>
    <property type="match status" value="1"/>
</dbReference>
<gene>
    <name evidence="2" type="ORF">GCM10023092_22140</name>
</gene>
<reference evidence="3" key="1">
    <citation type="journal article" date="2019" name="Int. J. Syst. Evol. Microbiol.">
        <title>The Global Catalogue of Microorganisms (GCM) 10K type strain sequencing project: providing services to taxonomists for standard genome sequencing and annotation.</title>
        <authorList>
            <consortium name="The Broad Institute Genomics Platform"/>
            <consortium name="The Broad Institute Genome Sequencing Center for Infectious Disease"/>
            <person name="Wu L."/>
            <person name="Ma J."/>
        </authorList>
    </citation>
    <scope>NUCLEOTIDE SEQUENCE [LARGE SCALE GENOMIC DNA]</scope>
    <source>
        <strain evidence="3">JCM 31921</strain>
    </source>
</reference>
<evidence type="ECO:0000259" key="1">
    <source>
        <dbReference type="Pfam" id="PF00534"/>
    </source>
</evidence>
<dbReference type="InterPro" id="IPR001296">
    <property type="entry name" value="Glyco_trans_1"/>
</dbReference>
<evidence type="ECO:0000313" key="3">
    <source>
        <dbReference type="Proteomes" id="UP001501410"/>
    </source>
</evidence>
<dbReference type="InterPro" id="IPR050194">
    <property type="entry name" value="Glycosyltransferase_grp1"/>
</dbReference>
<protein>
    <recommendedName>
        <fullName evidence="1">Glycosyl transferase family 1 domain-containing protein</fullName>
    </recommendedName>
</protein>
<organism evidence="2 3">
    <name type="scientific">Rurimicrobium arvi</name>
    <dbReference type="NCBI Taxonomy" id="2049916"/>
    <lineage>
        <taxon>Bacteria</taxon>
        <taxon>Pseudomonadati</taxon>
        <taxon>Bacteroidota</taxon>
        <taxon>Chitinophagia</taxon>
        <taxon>Chitinophagales</taxon>
        <taxon>Chitinophagaceae</taxon>
        <taxon>Rurimicrobium</taxon>
    </lineage>
</organism>
<dbReference type="PANTHER" id="PTHR45947">
    <property type="entry name" value="SULFOQUINOVOSYL TRANSFERASE SQD2"/>
    <property type="match status" value="1"/>
</dbReference>
<dbReference type="RefSeq" id="WP_344826873.1">
    <property type="nucleotide sequence ID" value="NZ_BAABEZ010000022.1"/>
</dbReference>
<keyword evidence="3" id="KW-1185">Reference proteome</keyword>
<dbReference type="EMBL" id="BAABEZ010000022">
    <property type="protein sequence ID" value="GAA4456625.1"/>
    <property type="molecule type" value="Genomic_DNA"/>
</dbReference>
<dbReference type="Pfam" id="PF00534">
    <property type="entry name" value="Glycos_transf_1"/>
    <property type="match status" value="1"/>
</dbReference>